<dbReference type="PROSITE" id="PS50236">
    <property type="entry name" value="CHCR"/>
    <property type="match status" value="1"/>
</dbReference>
<dbReference type="GO" id="GO:0016236">
    <property type="term" value="P:macroautophagy"/>
    <property type="evidence" value="ECO:0007669"/>
    <property type="project" value="TreeGrafter"/>
</dbReference>
<evidence type="ECO:0000256" key="3">
    <source>
        <dbReference type="ARBA" id="ARBA00022927"/>
    </source>
</evidence>
<keyword evidence="4" id="KW-0926">Vacuole</keyword>
<keyword evidence="3 4" id="KW-0653">Protein transport</keyword>
<dbReference type="InterPro" id="IPR016902">
    <property type="entry name" value="Vps41"/>
</dbReference>
<dbReference type="GO" id="GO:0000329">
    <property type="term" value="C:fungal-type vacuole membrane"/>
    <property type="evidence" value="ECO:0007669"/>
    <property type="project" value="UniProtKB-UniRule"/>
</dbReference>
<feature type="repeat" description="CHCR" evidence="6">
    <location>
        <begin position="587"/>
        <end position="731"/>
    </location>
</feature>
<dbReference type="GO" id="GO:0005770">
    <property type="term" value="C:late endosome"/>
    <property type="evidence" value="ECO:0007669"/>
    <property type="project" value="UniProtKB-UniRule"/>
</dbReference>
<dbReference type="Proteomes" id="UP000186594">
    <property type="component" value="Unassembled WGS sequence"/>
</dbReference>
<dbReference type="SUPFAM" id="SSF48371">
    <property type="entry name" value="ARM repeat"/>
    <property type="match status" value="1"/>
</dbReference>
<dbReference type="PIRSF" id="PIRSF028921">
    <property type="entry name" value="VPS41"/>
    <property type="match status" value="1"/>
</dbReference>
<evidence type="ECO:0000256" key="1">
    <source>
        <dbReference type="ARBA" id="ARBA00009582"/>
    </source>
</evidence>
<dbReference type="GO" id="GO:0030897">
    <property type="term" value="C:HOPS complex"/>
    <property type="evidence" value="ECO:0007669"/>
    <property type="project" value="UniProtKB-UniRule"/>
</dbReference>
<dbReference type="PANTHER" id="PTHR12616">
    <property type="entry name" value="VACUOLAR PROTEIN SORTING VPS41"/>
    <property type="match status" value="1"/>
</dbReference>
<dbReference type="Gene3D" id="2.130.10.10">
    <property type="entry name" value="YVTN repeat-like/Quinoprotein amine dehydrogenase"/>
    <property type="match status" value="1"/>
</dbReference>
<sequence>MAEEGNPKDLEESVSTDEADDSEDEEQRLKYTRINGDIPELLKFDAISACAISKKILVCFEERLVSPQVVGTHNGRVYVFDFNGTQLQRFNTHSAAIFDLSIDSNGAFVASASMDGRVAVHEIETKEIHAYEYKRPIRSVAVDPNYGRHSARQFVCGGAAGQLILTERGWLGRKDNVLSQDDGTIMEIQWRNEFIAWADDISVKVWHTGLSQLISVIQREPNAPRPDLYKCHITWKNDRDFLIGWAGKISVISIQKDPSRVPIYFEEVRACFDTDSIVSGILPFGIDLLILSYVEEDADPGHERRRAEKPELRLINPSHEEVSGDALGLNDYIRLQPNDLHLCRSYQSNVTFVVSPTDIVSVKARDGIDHVEWLLERERYQDALAAVRQMRSPPAHLSVREVGVKYMESVYSIGNYNEAARIAPDVFEQDKEMWEKWFYKFSDDGHLEDIVSVLPTKDLHLNPAIYEQVLSYFLENNPEKLLETIKIWPDDIYNIDFLISQVEDLWSESKDDRVLMNCLAELKMLNNSPKDALHFYLRLRRPDTFDLIRQNHLLDSLQNDILLLMLFDTETVEIKDNIKRGSTTKAVELLVQHVHTIPAKKVVSQIKDYSLLLHLYLDGLFDADPHLSSPWADEQIGLYAEYDRPKLMDFLRTSTSYSLEHARQICDQRNLIPELVFIYSRMGNNKKALMLIIEKLQDVQRAIEFAKMQDDIDLWEDFLNYSMDKPRTRPYLRISRAAFIRGLLENTNQSMDPIKLIKRIPKGLEIQGLKSSLVKILHDFELEVSLSVGCANVLEEEIKLQTRELSIFQKKGMAISLEAVCGKCDLNVLDQGDKTSNFKDNKGIGEGEIIGFFCKHVYHRSCLLEENDDTVQFNVANFHATSIMAPIGVADKITRAAIIKNQLTNGCPNCLRDTHNTFSLRR</sequence>
<dbReference type="OMA" id="PQLVWQD"/>
<feature type="domain" description="Vps41 beta-propeller" evidence="8">
    <location>
        <begin position="29"/>
        <end position="363"/>
    </location>
</feature>
<dbReference type="InterPro" id="IPR011990">
    <property type="entry name" value="TPR-like_helical_dom_sf"/>
</dbReference>
<evidence type="ECO:0000313" key="9">
    <source>
        <dbReference type="EMBL" id="OLL22208.1"/>
    </source>
</evidence>
<dbReference type="EMBL" id="LXFE01003740">
    <property type="protein sequence ID" value="OLL22208.1"/>
    <property type="molecule type" value="Genomic_DNA"/>
</dbReference>
<dbReference type="SMART" id="SM00299">
    <property type="entry name" value="CLH"/>
    <property type="match status" value="1"/>
</dbReference>
<dbReference type="SMART" id="SM00320">
    <property type="entry name" value="WD40"/>
    <property type="match status" value="2"/>
</dbReference>
<keyword evidence="2 4" id="KW-0813">Transport</keyword>
<dbReference type="InterPro" id="IPR045111">
    <property type="entry name" value="Vps41/Vps8"/>
</dbReference>
<feature type="compositionally biased region" description="Basic and acidic residues" evidence="7">
    <location>
        <begin position="1"/>
        <end position="11"/>
    </location>
</feature>
<dbReference type="PANTHER" id="PTHR12616:SF1">
    <property type="entry name" value="VACUOLAR PROTEIN SORTING-ASSOCIATED PROTEIN 41 HOMOLOG"/>
    <property type="match status" value="1"/>
</dbReference>
<dbReference type="Pfam" id="PF23411">
    <property type="entry name" value="Beta-prop_Vps41"/>
    <property type="match status" value="1"/>
</dbReference>
<dbReference type="OrthoDB" id="244107at2759"/>
<dbReference type="InterPro" id="IPR015943">
    <property type="entry name" value="WD40/YVTN_repeat-like_dom_sf"/>
</dbReference>
<dbReference type="GO" id="GO:0009267">
    <property type="term" value="P:cellular response to starvation"/>
    <property type="evidence" value="ECO:0007669"/>
    <property type="project" value="TreeGrafter"/>
</dbReference>
<evidence type="ECO:0000256" key="7">
    <source>
        <dbReference type="SAM" id="MobiDB-lite"/>
    </source>
</evidence>
<dbReference type="InterPro" id="IPR000547">
    <property type="entry name" value="Clathrin_H-chain/VPS_repeat"/>
</dbReference>
<evidence type="ECO:0000256" key="5">
    <source>
        <dbReference type="PROSITE-ProRule" id="PRU00221"/>
    </source>
</evidence>
<dbReference type="PROSITE" id="PS50082">
    <property type="entry name" value="WD_REPEATS_2"/>
    <property type="match status" value="1"/>
</dbReference>
<evidence type="ECO:0000256" key="2">
    <source>
        <dbReference type="ARBA" id="ARBA00022448"/>
    </source>
</evidence>
<feature type="compositionally biased region" description="Acidic residues" evidence="7">
    <location>
        <begin position="12"/>
        <end position="26"/>
    </location>
</feature>
<dbReference type="Pfam" id="PF23556">
    <property type="entry name" value="TPR_Vps41"/>
    <property type="match status" value="1"/>
</dbReference>
<dbReference type="STRING" id="1198029.A0A1U7LHV2"/>
<dbReference type="SUPFAM" id="SSF101908">
    <property type="entry name" value="Putative isomerase YbhE"/>
    <property type="match status" value="1"/>
</dbReference>
<protein>
    <recommendedName>
        <fullName evidence="4">Vacuolar protein sorting-associated protein 41</fullName>
    </recommendedName>
</protein>
<evidence type="ECO:0000313" key="10">
    <source>
        <dbReference type="Proteomes" id="UP000186594"/>
    </source>
</evidence>
<dbReference type="InterPro" id="IPR057780">
    <property type="entry name" value="Beta-prop_Vps41"/>
</dbReference>
<accession>A0A1U7LHV2</accession>
<gene>
    <name evidence="9" type="ORF">NEOLI_003898</name>
</gene>
<dbReference type="AlphaFoldDB" id="A0A1U7LHV2"/>
<dbReference type="GO" id="GO:0034058">
    <property type="term" value="P:endosomal vesicle fusion"/>
    <property type="evidence" value="ECO:0007669"/>
    <property type="project" value="UniProtKB-UniRule"/>
</dbReference>
<reference evidence="9 10" key="1">
    <citation type="submission" date="2016-04" db="EMBL/GenBank/DDBJ databases">
        <title>Evolutionary innovation and constraint leading to complex multicellularity in the Ascomycota.</title>
        <authorList>
            <person name="Cisse O."/>
            <person name="Nguyen A."/>
            <person name="Hewitt D.A."/>
            <person name="Jedd G."/>
            <person name="Stajich J.E."/>
        </authorList>
    </citation>
    <scope>NUCLEOTIDE SEQUENCE [LARGE SCALE GENOMIC DNA]</scope>
    <source>
        <strain evidence="9 10">DAH-3</strain>
    </source>
</reference>
<proteinExistence type="inferred from homology"/>
<feature type="repeat" description="WD" evidence="5">
    <location>
        <begin position="90"/>
        <end position="131"/>
    </location>
</feature>
<comment type="function">
    <text evidence="4">Required for vacuolar assembly and vacuolar traffic.</text>
</comment>
<dbReference type="InterPro" id="IPR016024">
    <property type="entry name" value="ARM-type_fold"/>
</dbReference>
<dbReference type="GO" id="GO:0006623">
    <property type="term" value="P:protein targeting to vacuole"/>
    <property type="evidence" value="ECO:0007669"/>
    <property type="project" value="InterPro"/>
</dbReference>
<comment type="subcellular location">
    <subcellularLocation>
        <location evidence="4">Vacuole</location>
    </subcellularLocation>
</comment>
<evidence type="ECO:0000256" key="4">
    <source>
        <dbReference type="PIRNR" id="PIRNR028921"/>
    </source>
</evidence>
<feature type="region of interest" description="Disordered" evidence="7">
    <location>
        <begin position="1"/>
        <end position="27"/>
    </location>
</feature>
<comment type="caution">
    <text evidence="9">The sequence shown here is derived from an EMBL/GenBank/DDBJ whole genome shotgun (WGS) entry which is preliminary data.</text>
</comment>
<evidence type="ECO:0000256" key="6">
    <source>
        <dbReference type="PROSITE-ProRule" id="PRU01006"/>
    </source>
</evidence>
<comment type="similarity">
    <text evidence="1 4">Belongs to the VPS41 family.</text>
</comment>
<organism evidence="9 10">
    <name type="scientific">Neolecta irregularis (strain DAH-3)</name>
    <dbReference type="NCBI Taxonomy" id="1198029"/>
    <lineage>
        <taxon>Eukaryota</taxon>
        <taxon>Fungi</taxon>
        <taxon>Dikarya</taxon>
        <taxon>Ascomycota</taxon>
        <taxon>Taphrinomycotina</taxon>
        <taxon>Neolectales</taxon>
        <taxon>Neolectaceae</taxon>
        <taxon>Neolecta</taxon>
    </lineage>
</organism>
<dbReference type="InterPro" id="IPR001680">
    <property type="entry name" value="WD40_rpt"/>
</dbReference>
<keyword evidence="5" id="KW-0853">WD repeat</keyword>
<keyword evidence="10" id="KW-1185">Reference proteome</keyword>
<evidence type="ECO:0000259" key="8">
    <source>
        <dbReference type="Pfam" id="PF23411"/>
    </source>
</evidence>
<name>A0A1U7LHV2_NEOID</name>
<dbReference type="Gene3D" id="1.25.40.10">
    <property type="entry name" value="Tetratricopeptide repeat domain"/>
    <property type="match status" value="1"/>
</dbReference>